<dbReference type="NCBIfam" id="NF033551">
    <property type="entry name" value="transpos_IS1182"/>
    <property type="match status" value="1"/>
</dbReference>
<feature type="coiled-coil region" evidence="1">
    <location>
        <begin position="166"/>
        <end position="215"/>
    </location>
</feature>
<dbReference type="InterPro" id="IPR047629">
    <property type="entry name" value="IS1182_transpos"/>
</dbReference>
<keyword evidence="1" id="KW-0175">Coiled coil</keyword>
<dbReference type="RefSeq" id="WP_163495964.1">
    <property type="nucleotide sequence ID" value="NZ_CP048711.1"/>
</dbReference>
<accession>A0A6C0U2Y1</accession>
<dbReference type="PANTHER" id="PTHR33408:SF2">
    <property type="entry name" value="TRANSPOSASE DDE DOMAIN-CONTAINING PROTEIN"/>
    <property type="match status" value="1"/>
</dbReference>
<feature type="domain" description="Transposase DDE" evidence="3">
    <location>
        <begin position="349"/>
        <end position="464"/>
    </location>
</feature>
<evidence type="ECO:0000259" key="2">
    <source>
        <dbReference type="Pfam" id="PF05598"/>
    </source>
</evidence>
<evidence type="ECO:0000313" key="5">
    <source>
        <dbReference type="Proteomes" id="UP000477680"/>
    </source>
</evidence>
<dbReference type="KEGG" id="kim:G3T16_15125"/>
<feature type="domain" description="Transposase InsH N-terminal" evidence="2">
    <location>
        <begin position="19"/>
        <end position="112"/>
    </location>
</feature>
<dbReference type="InterPro" id="IPR025668">
    <property type="entry name" value="Tnp_DDE_dom"/>
</dbReference>
<dbReference type="Pfam" id="PF13751">
    <property type="entry name" value="DDE_Tnp_1_6"/>
    <property type="match status" value="1"/>
</dbReference>
<evidence type="ECO:0000259" key="3">
    <source>
        <dbReference type="Pfam" id="PF13751"/>
    </source>
</evidence>
<dbReference type="Pfam" id="PF05598">
    <property type="entry name" value="DUF772"/>
    <property type="match status" value="1"/>
</dbReference>
<gene>
    <name evidence="4" type="ORF">G3T16_15125</name>
</gene>
<keyword evidence="5" id="KW-1185">Reference proteome</keyword>
<dbReference type="PANTHER" id="PTHR33408">
    <property type="entry name" value="TRANSPOSASE"/>
    <property type="match status" value="1"/>
</dbReference>
<evidence type="ECO:0000313" key="4">
    <source>
        <dbReference type="EMBL" id="QIB66530.1"/>
    </source>
</evidence>
<protein>
    <submittedName>
        <fullName evidence="4">IS1182 family transposase</fullName>
    </submittedName>
</protein>
<name>A0A6C0U2Y1_9GAMM</name>
<sequence>MSGFIRGESRQQSALFPESLDDYISEDNPARLLDIFVDSLDLGALGFDRVKPAPTGRPAYHPSILLKIYIYGYLNRIQSSRRLERETQRNIELIWLTGRLSPDFKTIADFRKDNGGAIRKTCSQFVILCRQLELFEHSTLVIDGSKFKAVNSRDRNYTPGKLKARIAQTEERVVRYLDELDRADRQPDSLPQARITHLKERLEAAKGLLKRLDSLSEIIEQSPDHQVSLTDPDARSMATSGKGTGIVGYNVQAVVDAKHHIIVAHEVTNLGHDRSQLGNMARQGKQAVARDEVTVFADRGYYSGVEVLECDKENITALVPKVITSNSRAAGRFDKRDFVYVAEVDEYECPAGKRAKYRFRSEEKGLDIRLYWSSDCPACPIREKCTTSSYRRIRRWEHEAVMDQMQTRLDNLPEAARIRRQTVEHPFGTLKAWMGATHFLTRTLPKVSTEMSLHVLAYNMKRMLSIFGTQRLVQAIQT</sequence>
<dbReference type="Proteomes" id="UP000477680">
    <property type="component" value="Chromosome"/>
</dbReference>
<dbReference type="InterPro" id="IPR008490">
    <property type="entry name" value="Transposase_InsH_N"/>
</dbReference>
<evidence type="ECO:0000256" key="1">
    <source>
        <dbReference type="SAM" id="Coils"/>
    </source>
</evidence>
<dbReference type="EMBL" id="CP048711">
    <property type="protein sequence ID" value="QIB66530.1"/>
    <property type="molecule type" value="Genomic_DNA"/>
</dbReference>
<proteinExistence type="predicted"/>
<reference evidence="4 5" key="1">
    <citation type="submission" date="2020-02" db="EMBL/GenBank/DDBJ databases">
        <title>Genome sequencing for Kineobactrum sp. M2.</title>
        <authorList>
            <person name="Park S.-J."/>
        </authorList>
    </citation>
    <scope>NUCLEOTIDE SEQUENCE [LARGE SCALE GENOMIC DNA]</scope>
    <source>
        <strain evidence="4 5">M2</strain>
    </source>
</reference>
<dbReference type="AlphaFoldDB" id="A0A6C0U2Y1"/>
<organism evidence="4 5">
    <name type="scientific">Kineobactrum salinum</name>
    <dbReference type="NCBI Taxonomy" id="2708301"/>
    <lineage>
        <taxon>Bacteria</taxon>
        <taxon>Pseudomonadati</taxon>
        <taxon>Pseudomonadota</taxon>
        <taxon>Gammaproteobacteria</taxon>
        <taxon>Cellvibrionales</taxon>
        <taxon>Halieaceae</taxon>
        <taxon>Kineobactrum</taxon>
    </lineage>
</organism>